<proteinExistence type="predicted"/>
<dbReference type="AlphaFoldDB" id="A0A9E5MLT1"/>
<gene>
    <name evidence="1" type="ORF">G8770_07640</name>
</gene>
<evidence type="ECO:0000313" key="1">
    <source>
        <dbReference type="EMBL" id="NHO65408.1"/>
    </source>
</evidence>
<evidence type="ECO:0000313" key="2">
    <source>
        <dbReference type="Proteomes" id="UP000787472"/>
    </source>
</evidence>
<organism evidence="1 2">
    <name type="scientific">Pseudomaricurvus hydrocarbonicus</name>
    <dbReference type="NCBI Taxonomy" id="1470433"/>
    <lineage>
        <taxon>Bacteria</taxon>
        <taxon>Pseudomonadati</taxon>
        <taxon>Pseudomonadota</taxon>
        <taxon>Gammaproteobacteria</taxon>
        <taxon>Cellvibrionales</taxon>
        <taxon>Cellvibrionaceae</taxon>
        <taxon>Pseudomaricurvus</taxon>
    </lineage>
</organism>
<reference evidence="1" key="1">
    <citation type="submission" date="2020-03" db="EMBL/GenBank/DDBJ databases">
        <authorList>
            <person name="Guo F."/>
        </authorList>
    </citation>
    <scope>NUCLEOTIDE SEQUENCE</scope>
    <source>
        <strain evidence="1">JCM 30134</strain>
    </source>
</reference>
<sequence>MSELSEADYFLCVDGWIALLFGQGKERGKTLSQRVEQVSRQRQQMGVTDQSGLRSAVTVARDQLSRDLGHYLLPANLVTIYCPQNR</sequence>
<accession>A0A9E5MLT1</accession>
<dbReference type="EMBL" id="JAAONZ010000004">
    <property type="protein sequence ID" value="NHO65408.1"/>
    <property type="molecule type" value="Genomic_DNA"/>
</dbReference>
<dbReference type="RefSeq" id="WP_167184249.1">
    <property type="nucleotide sequence ID" value="NZ_JAAONZ010000004.1"/>
</dbReference>
<protein>
    <submittedName>
        <fullName evidence="1">Uncharacterized protein</fullName>
    </submittedName>
</protein>
<name>A0A9E5MLT1_9GAMM</name>
<dbReference type="Proteomes" id="UP000787472">
    <property type="component" value="Unassembled WGS sequence"/>
</dbReference>
<keyword evidence="2" id="KW-1185">Reference proteome</keyword>
<comment type="caution">
    <text evidence="1">The sequence shown here is derived from an EMBL/GenBank/DDBJ whole genome shotgun (WGS) entry which is preliminary data.</text>
</comment>